<feature type="domain" description="C2H2-type" evidence="6">
    <location>
        <begin position="585"/>
        <end position="612"/>
    </location>
</feature>
<evidence type="ECO:0000256" key="1">
    <source>
        <dbReference type="ARBA" id="ARBA00022723"/>
    </source>
</evidence>
<dbReference type="InterPro" id="IPR036236">
    <property type="entry name" value="Znf_C2H2_sf"/>
</dbReference>
<feature type="domain" description="C2H2-type" evidence="6">
    <location>
        <begin position="165"/>
        <end position="187"/>
    </location>
</feature>
<dbReference type="PROSITE" id="PS50157">
    <property type="entry name" value="ZINC_FINGER_C2H2_2"/>
    <property type="match status" value="11"/>
</dbReference>
<evidence type="ECO:0000256" key="2">
    <source>
        <dbReference type="ARBA" id="ARBA00022737"/>
    </source>
</evidence>
<dbReference type="Pfam" id="PF12756">
    <property type="entry name" value="zf-C2H2_2"/>
    <property type="match status" value="1"/>
</dbReference>
<feature type="domain" description="C2H2-type" evidence="6">
    <location>
        <begin position="470"/>
        <end position="492"/>
    </location>
</feature>
<feature type="domain" description="C2H2-type" evidence="6">
    <location>
        <begin position="251"/>
        <end position="279"/>
    </location>
</feature>
<keyword evidence="1" id="KW-0479">Metal-binding</keyword>
<feature type="domain" description="C2H2-type" evidence="6">
    <location>
        <begin position="613"/>
        <end position="640"/>
    </location>
</feature>
<dbReference type="Proteomes" id="UP001549921">
    <property type="component" value="Unassembled WGS sequence"/>
</dbReference>
<dbReference type="SMART" id="SM00355">
    <property type="entry name" value="ZnF_C2H2"/>
    <property type="match status" value="17"/>
</dbReference>
<feature type="domain" description="C2H2-type" evidence="6">
    <location>
        <begin position="556"/>
        <end position="584"/>
    </location>
</feature>
<dbReference type="GO" id="GO:0008270">
    <property type="term" value="F:zinc ion binding"/>
    <property type="evidence" value="ECO:0007669"/>
    <property type="project" value="UniProtKB-KW"/>
</dbReference>
<keyword evidence="2" id="KW-0677">Repeat</keyword>
<evidence type="ECO:0000256" key="3">
    <source>
        <dbReference type="ARBA" id="ARBA00022771"/>
    </source>
</evidence>
<dbReference type="InterPro" id="IPR041661">
    <property type="entry name" value="ZN622/Rei1/Reh1_Znf-C2H2"/>
</dbReference>
<proteinExistence type="predicted"/>
<dbReference type="FunFam" id="3.30.160.60:FF:000202">
    <property type="entry name" value="Zinc finger protein 574"/>
    <property type="match status" value="1"/>
</dbReference>
<evidence type="ECO:0000256" key="4">
    <source>
        <dbReference type="ARBA" id="ARBA00022833"/>
    </source>
</evidence>
<keyword evidence="3 5" id="KW-0863">Zinc-finger</keyword>
<evidence type="ECO:0000313" key="7">
    <source>
        <dbReference type="EMBL" id="KAL0808636.1"/>
    </source>
</evidence>
<feature type="domain" description="C2H2-type" evidence="6">
    <location>
        <begin position="192"/>
        <end position="220"/>
    </location>
</feature>
<dbReference type="AlphaFoldDB" id="A0ABD0S7E8"/>
<dbReference type="PROSITE" id="PS00028">
    <property type="entry name" value="ZINC_FINGER_C2H2_1"/>
    <property type="match status" value="13"/>
</dbReference>
<dbReference type="PANTHER" id="PTHR24379:SF121">
    <property type="entry name" value="C2H2-TYPE DOMAIN-CONTAINING PROTEIN"/>
    <property type="match status" value="1"/>
</dbReference>
<dbReference type="EMBL" id="JBEDNZ010000031">
    <property type="protein sequence ID" value="KAL0808636.1"/>
    <property type="molecule type" value="Genomic_DNA"/>
</dbReference>
<evidence type="ECO:0000256" key="5">
    <source>
        <dbReference type="PROSITE-ProRule" id="PRU00042"/>
    </source>
</evidence>
<comment type="caution">
    <text evidence="7">The sequence shown here is derived from an EMBL/GenBank/DDBJ whole genome shotgun (WGS) entry which is preliminary data.</text>
</comment>
<dbReference type="InterPro" id="IPR013087">
    <property type="entry name" value="Znf_C2H2_type"/>
</dbReference>
<gene>
    <name evidence="7" type="ORF">ABMA28_013074</name>
</gene>
<dbReference type="PANTHER" id="PTHR24379">
    <property type="entry name" value="KRAB AND ZINC FINGER DOMAIN-CONTAINING"/>
    <property type="match status" value="1"/>
</dbReference>
<feature type="domain" description="C2H2-type" evidence="6">
    <location>
        <begin position="348"/>
        <end position="376"/>
    </location>
</feature>
<feature type="domain" description="C2H2-type" evidence="6">
    <location>
        <begin position="444"/>
        <end position="466"/>
    </location>
</feature>
<feature type="domain" description="C2H2-type" evidence="6">
    <location>
        <begin position="641"/>
        <end position="663"/>
    </location>
</feature>
<dbReference type="Gene3D" id="3.30.160.60">
    <property type="entry name" value="Classic Zinc Finger"/>
    <property type="match status" value="11"/>
</dbReference>
<sequence length="682" mass="80266">MEYLRGKTNKILLREIEQKRVIRESAIALIHCANVCPFKFNRFFMCLYCPYRYRNMPELVQHVEFQHKLATEDDIRKSLIRLGRSQPVKINILDYACKLCNDEICNFEDLKNHLIGKHKKRVNLDNDGVLPYKITEDEFICVLCEKKLEQYNLLNRHMNEHYTKYICDQCGAVFASDIRMKAHVSSHEVGSYPCEKCGKVFTKFAYKQLHLQTVHLKAKRNKCTICDETFRDYYQKQKHLLAVHGEKQKEYKCNFCSRSFVTSSNLRSHERRNHIKSQTYTCDVCDAPTLPVQISSEVKETTEYPSKYTLATEQDKNINDELKARKEQASILLEFSKICPFRWTKNLYLCFYCEQQFSDPAKLREHHTVEHTAQNTSNIKEAIAKLKKYELIKVDITNLGCKICNDPINELVELKTHLYIKHNKTIDSESGDGLLPFKLTREDFECAICCDKFAEFKSLNQHMNVHFQNFICEQCGSGFITPERLRTHAFSHESGFYPCESCEKVFRSTNAKNEHYATVHMQVKRHRCPHCPETFRNYFQRNKHVANVHGLKLKEFKCTMCPKVFTVSGKLGVHIRTVHLKVKRHACDVCEWKFYSKSELKEHMIRHGGERKYQCNVCKKAYARKYTLREHMRIHDNDRRFVCTTCGRSFVQNCSLKHHAKIHHPPTLDQSKKMHNILFNAT</sequence>
<keyword evidence="4" id="KW-0862">Zinc</keyword>
<evidence type="ECO:0000313" key="8">
    <source>
        <dbReference type="Proteomes" id="UP001549921"/>
    </source>
</evidence>
<feature type="domain" description="C2H2-type" evidence="6">
    <location>
        <begin position="497"/>
        <end position="525"/>
    </location>
</feature>
<protein>
    <recommendedName>
        <fullName evidence="6">C2H2-type domain-containing protein</fullName>
    </recommendedName>
</protein>
<dbReference type="SUPFAM" id="SSF57667">
    <property type="entry name" value="beta-beta-alpha zinc fingers"/>
    <property type="match status" value="7"/>
</dbReference>
<dbReference type="Pfam" id="PF00096">
    <property type="entry name" value="zf-C2H2"/>
    <property type="match status" value="5"/>
</dbReference>
<name>A0ABD0S7E8_LOXSC</name>
<reference evidence="7 8" key="1">
    <citation type="submission" date="2024-06" db="EMBL/GenBank/DDBJ databases">
        <title>A chromosome-level genome assembly of beet webworm, Loxostege sticticalis.</title>
        <authorList>
            <person name="Zhang Y."/>
        </authorList>
    </citation>
    <scope>NUCLEOTIDE SEQUENCE [LARGE SCALE GENOMIC DNA]</scope>
    <source>
        <strain evidence="7">AQ028</strain>
        <tissue evidence="7">Male pupae</tissue>
    </source>
</reference>
<organism evidence="7 8">
    <name type="scientific">Loxostege sticticalis</name>
    <name type="common">Beet webworm moth</name>
    <dbReference type="NCBI Taxonomy" id="481309"/>
    <lineage>
        <taxon>Eukaryota</taxon>
        <taxon>Metazoa</taxon>
        <taxon>Ecdysozoa</taxon>
        <taxon>Arthropoda</taxon>
        <taxon>Hexapoda</taxon>
        <taxon>Insecta</taxon>
        <taxon>Pterygota</taxon>
        <taxon>Neoptera</taxon>
        <taxon>Endopterygota</taxon>
        <taxon>Lepidoptera</taxon>
        <taxon>Glossata</taxon>
        <taxon>Ditrysia</taxon>
        <taxon>Pyraloidea</taxon>
        <taxon>Crambidae</taxon>
        <taxon>Pyraustinae</taxon>
        <taxon>Loxostege</taxon>
    </lineage>
</organism>
<accession>A0ABD0S7E8</accession>
<evidence type="ECO:0000259" key="6">
    <source>
        <dbReference type="PROSITE" id="PS50157"/>
    </source>
</evidence>
<dbReference type="GO" id="GO:0032502">
    <property type="term" value="P:developmental process"/>
    <property type="evidence" value="ECO:0007669"/>
    <property type="project" value="UniProtKB-ARBA"/>
</dbReference>